<evidence type="ECO:0000313" key="2">
    <source>
        <dbReference type="EMBL" id="PJE64345.1"/>
    </source>
</evidence>
<organism evidence="2 3">
    <name type="scientific">Candidatus Ryanbacteria bacterium CG10_big_fil_rev_8_21_14_0_10_43_42</name>
    <dbReference type="NCBI Taxonomy" id="1974864"/>
    <lineage>
        <taxon>Bacteria</taxon>
        <taxon>Candidatus Ryaniibacteriota</taxon>
    </lineage>
</organism>
<name>A0A2M8KWN5_9BACT</name>
<feature type="compositionally biased region" description="Basic and acidic residues" evidence="1">
    <location>
        <begin position="88"/>
        <end position="98"/>
    </location>
</feature>
<dbReference type="Proteomes" id="UP000229098">
    <property type="component" value="Unassembled WGS sequence"/>
</dbReference>
<evidence type="ECO:0000256" key="1">
    <source>
        <dbReference type="SAM" id="MobiDB-lite"/>
    </source>
</evidence>
<evidence type="ECO:0000313" key="3">
    <source>
        <dbReference type="Proteomes" id="UP000229098"/>
    </source>
</evidence>
<proteinExistence type="predicted"/>
<accession>A0A2M8KWN5</accession>
<protein>
    <submittedName>
        <fullName evidence="2">Uncharacterized protein</fullName>
    </submittedName>
</protein>
<dbReference type="AlphaFoldDB" id="A0A2M8KWN5"/>
<gene>
    <name evidence="2" type="ORF">COU90_02745</name>
</gene>
<comment type="caution">
    <text evidence="2">The sequence shown here is derived from an EMBL/GenBank/DDBJ whole genome shotgun (WGS) entry which is preliminary data.</text>
</comment>
<reference evidence="3" key="1">
    <citation type="submission" date="2017-09" db="EMBL/GenBank/DDBJ databases">
        <title>Depth-based differentiation of microbial function through sediment-hosted aquifers and enrichment of novel symbionts in the deep terrestrial subsurface.</title>
        <authorList>
            <person name="Probst A.J."/>
            <person name="Ladd B."/>
            <person name="Jarett J.K."/>
            <person name="Geller-Mcgrath D.E."/>
            <person name="Sieber C.M.K."/>
            <person name="Emerson J.B."/>
            <person name="Anantharaman K."/>
            <person name="Thomas B.C."/>
            <person name="Malmstrom R."/>
            <person name="Stieglmeier M."/>
            <person name="Klingl A."/>
            <person name="Woyke T."/>
            <person name="Ryan C.M."/>
            <person name="Banfield J.F."/>
        </authorList>
    </citation>
    <scope>NUCLEOTIDE SEQUENCE [LARGE SCALE GENOMIC DNA]</scope>
</reference>
<sequence>MASTLVVSNAHRNFVPKGQCLDNGTLLWMNIGALQEDVKRELPKYIALKLISLNGIRPGANQIKLEFDPSVTPKEERIVRRTLCCLPKEHTNGGELSHKSSANRKFSKEPCVKRSPRPR</sequence>
<dbReference type="EMBL" id="PFEF01000006">
    <property type="protein sequence ID" value="PJE64345.1"/>
    <property type="molecule type" value="Genomic_DNA"/>
</dbReference>
<feature type="region of interest" description="Disordered" evidence="1">
    <location>
        <begin position="88"/>
        <end position="119"/>
    </location>
</feature>